<evidence type="ECO:0000256" key="1">
    <source>
        <dbReference type="ARBA" id="ARBA00001947"/>
    </source>
</evidence>
<dbReference type="PANTHER" id="PTHR43161">
    <property type="entry name" value="SORBITOL DEHYDROGENASE"/>
    <property type="match status" value="1"/>
</dbReference>
<gene>
    <name evidence="8" type="ORF">FHP08_03880</name>
</gene>
<accession>A0A5C8P5L7</accession>
<dbReference type="SMART" id="SM00829">
    <property type="entry name" value="PKS_ER"/>
    <property type="match status" value="1"/>
</dbReference>
<evidence type="ECO:0000313" key="9">
    <source>
        <dbReference type="Proteomes" id="UP000321548"/>
    </source>
</evidence>
<evidence type="ECO:0000256" key="2">
    <source>
        <dbReference type="ARBA" id="ARBA00008072"/>
    </source>
</evidence>
<proteinExistence type="inferred from homology"/>
<dbReference type="InterPro" id="IPR013154">
    <property type="entry name" value="ADH-like_N"/>
</dbReference>
<dbReference type="GO" id="GO:0016616">
    <property type="term" value="F:oxidoreductase activity, acting on the CH-OH group of donors, NAD or NADP as acceptor"/>
    <property type="evidence" value="ECO:0007669"/>
    <property type="project" value="UniProtKB-ARBA"/>
</dbReference>
<protein>
    <submittedName>
        <fullName evidence="8">L-idonate 5-dehydrogenase</fullName>
    </submittedName>
</protein>
<dbReference type="OrthoDB" id="5484143at2"/>
<keyword evidence="9" id="KW-1185">Reference proteome</keyword>
<dbReference type="Pfam" id="PF08240">
    <property type="entry name" value="ADH_N"/>
    <property type="match status" value="1"/>
</dbReference>
<dbReference type="Gene3D" id="3.40.50.720">
    <property type="entry name" value="NAD(P)-binding Rossmann-like Domain"/>
    <property type="match status" value="1"/>
</dbReference>
<comment type="similarity">
    <text evidence="2 6">Belongs to the zinc-containing alcohol dehydrogenase family.</text>
</comment>
<evidence type="ECO:0000256" key="6">
    <source>
        <dbReference type="RuleBase" id="RU361277"/>
    </source>
</evidence>
<dbReference type="Pfam" id="PF00107">
    <property type="entry name" value="ADH_zinc_N"/>
    <property type="match status" value="1"/>
</dbReference>
<dbReference type="AlphaFoldDB" id="A0A5C8P5L7"/>
<dbReference type="RefSeq" id="WP_147702966.1">
    <property type="nucleotide sequence ID" value="NZ_VDUY01000001.1"/>
</dbReference>
<organism evidence="8 9">
    <name type="scientific">Zeimonas arvi</name>
    <dbReference type="NCBI Taxonomy" id="2498847"/>
    <lineage>
        <taxon>Bacteria</taxon>
        <taxon>Pseudomonadati</taxon>
        <taxon>Pseudomonadota</taxon>
        <taxon>Betaproteobacteria</taxon>
        <taxon>Burkholderiales</taxon>
        <taxon>Burkholderiaceae</taxon>
        <taxon>Zeimonas</taxon>
    </lineage>
</organism>
<dbReference type="InterPro" id="IPR013149">
    <property type="entry name" value="ADH-like_C"/>
</dbReference>
<keyword evidence="3 6" id="KW-0479">Metal-binding</keyword>
<dbReference type="InterPro" id="IPR011032">
    <property type="entry name" value="GroES-like_sf"/>
</dbReference>
<dbReference type="EMBL" id="VDUY01000001">
    <property type="protein sequence ID" value="TXL68830.1"/>
    <property type="molecule type" value="Genomic_DNA"/>
</dbReference>
<dbReference type="InterPro" id="IPR020843">
    <property type="entry name" value="ER"/>
</dbReference>
<dbReference type="SUPFAM" id="SSF50129">
    <property type="entry name" value="GroES-like"/>
    <property type="match status" value="1"/>
</dbReference>
<dbReference type="InterPro" id="IPR002328">
    <property type="entry name" value="ADH_Zn_CS"/>
</dbReference>
<comment type="cofactor">
    <cofactor evidence="1 6">
        <name>Zn(2+)</name>
        <dbReference type="ChEBI" id="CHEBI:29105"/>
    </cofactor>
</comment>
<dbReference type="Proteomes" id="UP000321548">
    <property type="component" value="Unassembled WGS sequence"/>
</dbReference>
<feature type="domain" description="Enoyl reductase (ER)" evidence="7">
    <location>
        <begin position="8"/>
        <end position="344"/>
    </location>
</feature>
<dbReference type="PANTHER" id="PTHR43161:SF9">
    <property type="entry name" value="SORBITOL DEHYDROGENASE"/>
    <property type="match status" value="1"/>
</dbReference>
<dbReference type="SUPFAM" id="SSF51735">
    <property type="entry name" value="NAD(P)-binding Rossmann-fold domains"/>
    <property type="match status" value="1"/>
</dbReference>
<evidence type="ECO:0000313" key="8">
    <source>
        <dbReference type="EMBL" id="TXL68830.1"/>
    </source>
</evidence>
<evidence type="ECO:0000259" key="7">
    <source>
        <dbReference type="SMART" id="SM00829"/>
    </source>
</evidence>
<keyword evidence="4 6" id="KW-0862">Zinc</keyword>
<evidence type="ECO:0000256" key="5">
    <source>
        <dbReference type="ARBA" id="ARBA00023002"/>
    </source>
</evidence>
<dbReference type="InterPro" id="IPR036291">
    <property type="entry name" value="NAD(P)-bd_dom_sf"/>
</dbReference>
<comment type="caution">
    <text evidence="8">The sequence shown here is derived from an EMBL/GenBank/DDBJ whole genome shotgun (WGS) entry which is preliminary data.</text>
</comment>
<evidence type="ECO:0000256" key="3">
    <source>
        <dbReference type="ARBA" id="ARBA00022723"/>
    </source>
</evidence>
<sequence length="347" mass="36376">MLECKVHGAEDLRIIDSPMPSPAAGEVLVKLGAAGICGSDLHYYLHGRVGNFVIREPLTPGHEASGIVAAVGAGVTRVEEGDRIAINPSSPCGKCPACREGRENLCHNVRFLGSASVFPHMQGMFREYFTMPESQCVKVTNDAVSLGEIAMSEPLSVALHSANRAGNLLGKSVLITGSGTIGCMQVIACRLAGASRIAITDVVDHPLSVARQVGADQALRVDQLPAGTTVAAAAGGEFDVAFEVSGAPQALGACLESVRRGGVVVQVGTLPAEGIHLHANLVMSREIDLRGSFRFGNVFELAVAAITSRRVDVRPVISGEWPLQKAAEAIQTARDKTRSMKVQLVAA</sequence>
<evidence type="ECO:0000256" key="4">
    <source>
        <dbReference type="ARBA" id="ARBA00022833"/>
    </source>
</evidence>
<dbReference type="CDD" id="cd08232">
    <property type="entry name" value="idonate-5-DH"/>
    <property type="match status" value="1"/>
</dbReference>
<reference evidence="8 9" key="1">
    <citation type="submission" date="2019-06" db="EMBL/GenBank/DDBJ databases">
        <title>Quisquiliibacterium sp. nov., isolated from a maize field.</title>
        <authorList>
            <person name="Lin S.-Y."/>
            <person name="Tsai C.-F."/>
            <person name="Young C.-C."/>
        </authorList>
    </citation>
    <scope>NUCLEOTIDE SEQUENCE [LARGE SCALE GENOMIC DNA]</scope>
    <source>
        <strain evidence="8 9">CC-CFT501</strain>
    </source>
</reference>
<dbReference type="GO" id="GO:0008270">
    <property type="term" value="F:zinc ion binding"/>
    <property type="evidence" value="ECO:0007669"/>
    <property type="project" value="InterPro"/>
</dbReference>
<name>A0A5C8P5L7_9BURK</name>
<keyword evidence="5" id="KW-0560">Oxidoreductase</keyword>
<dbReference type="Gene3D" id="3.90.180.10">
    <property type="entry name" value="Medium-chain alcohol dehydrogenases, catalytic domain"/>
    <property type="match status" value="1"/>
</dbReference>
<dbReference type="PROSITE" id="PS00059">
    <property type="entry name" value="ADH_ZINC"/>
    <property type="match status" value="1"/>
</dbReference>